<dbReference type="STRING" id="445975.COLSTE_00188"/>
<evidence type="ECO:0000256" key="2">
    <source>
        <dbReference type="ARBA" id="ARBA00022679"/>
    </source>
</evidence>
<evidence type="ECO:0000313" key="5">
    <source>
        <dbReference type="Proteomes" id="UP000003560"/>
    </source>
</evidence>
<dbReference type="Gene3D" id="3.90.550.10">
    <property type="entry name" value="Spore Coat Polysaccharide Biosynthesis Protein SpsA, Chain A"/>
    <property type="match status" value="1"/>
</dbReference>
<dbReference type="eggNOG" id="COG1442">
    <property type="taxonomic scope" value="Bacteria"/>
</dbReference>
<reference evidence="4 5" key="2">
    <citation type="submission" date="2008-10" db="EMBL/GenBank/DDBJ databases">
        <authorList>
            <person name="Fulton L."/>
            <person name="Clifton S."/>
            <person name="Fulton B."/>
            <person name="Xu J."/>
            <person name="Minx P."/>
            <person name="Pepin K.H."/>
            <person name="Johnson M."/>
            <person name="Thiruvilangam P."/>
            <person name="Bhonagiri V."/>
            <person name="Nash W.E."/>
            <person name="Mardis E.R."/>
            <person name="Wilson R.K."/>
        </authorList>
    </citation>
    <scope>NUCLEOTIDE SEQUENCE [LARGE SCALE GENOMIC DNA]</scope>
    <source>
        <strain evidence="4 5">DSM 13279</strain>
    </source>
</reference>
<dbReference type="AlphaFoldDB" id="B6G807"/>
<dbReference type="Pfam" id="PF01501">
    <property type="entry name" value="Glyco_transf_8"/>
    <property type="match status" value="1"/>
</dbReference>
<dbReference type="Proteomes" id="UP000003560">
    <property type="component" value="Unassembled WGS sequence"/>
</dbReference>
<dbReference type="HOGENOM" id="CLU_050833_0_5_11"/>
<dbReference type="EMBL" id="ABXJ01000012">
    <property type="protein sequence ID" value="EEA91633.1"/>
    <property type="molecule type" value="Genomic_DNA"/>
</dbReference>
<comment type="caution">
    <text evidence="4">The sequence shown here is derived from an EMBL/GenBank/DDBJ whole genome shotgun (WGS) entry which is preliminary data.</text>
</comment>
<dbReference type="InterPro" id="IPR002495">
    <property type="entry name" value="Glyco_trans_8"/>
</dbReference>
<evidence type="ECO:0000256" key="3">
    <source>
        <dbReference type="ARBA" id="ARBA00022723"/>
    </source>
</evidence>
<organism evidence="4 5">
    <name type="scientific">Collinsella stercoris DSM 13279</name>
    <dbReference type="NCBI Taxonomy" id="445975"/>
    <lineage>
        <taxon>Bacteria</taxon>
        <taxon>Bacillati</taxon>
        <taxon>Actinomycetota</taxon>
        <taxon>Coriobacteriia</taxon>
        <taxon>Coriobacteriales</taxon>
        <taxon>Coriobacteriaceae</taxon>
        <taxon>Collinsella</taxon>
    </lineage>
</organism>
<keyword evidence="5" id="KW-1185">Reference proteome</keyword>
<dbReference type="InterPro" id="IPR029044">
    <property type="entry name" value="Nucleotide-diphossugar_trans"/>
</dbReference>
<dbReference type="SUPFAM" id="SSF53448">
    <property type="entry name" value="Nucleotide-diphospho-sugar transferases"/>
    <property type="match status" value="1"/>
</dbReference>
<dbReference type="GO" id="GO:0046872">
    <property type="term" value="F:metal ion binding"/>
    <property type="evidence" value="ECO:0007669"/>
    <property type="project" value="UniProtKB-KW"/>
</dbReference>
<evidence type="ECO:0000313" key="4">
    <source>
        <dbReference type="EMBL" id="EEA91633.1"/>
    </source>
</evidence>
<evidence type="ECO:0000256" key="1">
    <source>
        <dbReference type="ARBA" id="ARBA00022676"/>
    </source>
</evidence>
<proteinExistence type="predicted"/>
<dbReference type="PANTHER" id="PTHR13778">
    <property type="entry name" value="GLYCOSYLTRANSFERASE 8 DOMAIN-CONTAINING PROTEIN"/>
    <property type="match status" value="1"/>
</dbReference>
<keyword evidence="3" id="KW-0479">Metal-binding</keyword>
<name>B6G807_9ACTN</name>
<dbReference type="OrthoDB" id="5672604at2"/>
<keyword evidence="2 4" id="KW-0808">Transferase</keyword>
<protein>
    <submittedName>
        <fullName evidence="4">Glycosyltransferase, family 8</fullName>
    </submittedName>
</protein>
<keyword evidence="1" id="KW-0328">Glycosyltransferase</keyword>
<accession>B6G807</accession>
<dbReference type="GO" id="GO:0016757">
    <property type="term" value="F:glycosyltransferase activity"/>
    <property type="evidence" value="ECO:0007669"/>
    <property type="project" value="UniProtKB-KW"/>
</dbReference>
<gene>
    <name evidence="4" type="ORF">COLSTE_00188</name>
</gene>
<dbReference type="CDD" id="cd04194">
    <property type="entry name" value="GT8_A4GalT_like"/>
    <property type="match status" value="1"/>
</dbReference>
<dbReference type="InterPro" id="IPR050748">
    <property type="entry name" value="Glycosyltrans_8_dom-fam"/>
</dbReference>
<sequence length="276" mass="31330">MKQHAMDVIVTCDEGYLGPLRTMLYSLRASNQGAQVRIWLLHKGISLPALEELERFCSVLGLAIEPVTVDRVLLDGAKCSERYPQEMYYRLLAPSIIKAPIERALYLDPDILVINPLDDLFEIDLHGNAFAAASHLDAVHPATALNKARLSTSSDYFNTGVILFDIARARKSICVDELFSYVKAHEQVMLFPDQDLFNSLFGAVTLRIPDEIWNYDARKYPDNIIRTWGTATLDWVMEHTAILHFCGKNKPWAPGYRGQFASLYKHYDVLAQRVLK</sequence>
<dbReference type="PANTHER" id="PTHR13778:SF47">
    <property type="entry name" value="LIPOPOLYSACCHARIDE 1,3-GALACTOSYLTRANSFERASE"/>
    <property type="match status" value="1"/>
</dbReference>
<reference evidence="4 5" key="1">
    <citation type="submission" date="2008-10" db="EMBL/GenBank/DDBJ databases">
        <title>Draft genome sequence of Collinsella stercoris (DSM 13279).</title>
        <authorList>
            <person name="Sudarsanam P."/>
            <person name="Ley R."/>
            <person name="Guruge J."/>
            <person name="Turnbaugh P.J."/>
            <person name="Mahowald M."/>
            <person name="Liep D."/>
            <person name="Gordon J."/>
        </authorList>
    </citation>
    <scope>NUCLEOTIDE SEQUENCE [LARGE SCALE GENOMIC DNA]</scope>
    <source>
        <strain evidence="4 5">DSM 13279</strain>
    </source>
</reference>